<reference evidence="1 2" key="1">
    <citation type="submission" date="2022-09" db="EMBL/GenBank/DDBJ databases">
        <authorList>
            <person name="Palmer J.M."/>
        </authorList>
    </citation>
    <scope>NUCLEOTIDE SEQUENCE [LARGE SCALE GENOMIC DNA]</scope>
    <source>
        <strain evidence="1 2">DSM 7382</strain>
    </source>
</reference>
<sequence length="190" mass="21392">MEYNDRSIISREIAEELREPSNMMWSTSSSLLLPIDIDNSESEVVAKRVKDWADYHQTNLRRALIGALDLSNNPGAQVKSALCLQLHYSPTAEFKTCLHVAKGSKLQKVTSFIEDRSTPCGDTVQSQSPLVQKDTVTHGFIVIYIKNHEDKEPLMKFTIVIPLDQELIDETSSENWAEKLGMALFLGSHD</sequence>
<name>A0AAW0GQN0_9APHY</name>
<evidence type="ECO:0000313" key="1">
    <source>
        <dbReference type="EMBL" id="KAK7691869.1"/>
    </source>
</evidence>
<gene>
    <name evidence="1" type="ORF">QCA50_005273</name>
</gene>
<evidence type="ECO:0000313" key="2">
    <source>
        <dbReference type="Proteomes" id="UP001385951"/>
    </source>
</evidence>
<keyword evidence="2" id="KW-1185">Reference proteome</keyword>
<comment type="caution">
    <text evidence="1">The sequence shown here is derived from an EMBL/GenBank/DDBJ whole genome shotgun (WGS) entry which is preliminary data.</text>
</comment>
<proteinExistence type="predicted"/>
<dbReference type="AlphaFoldDB" id="A0AAW0GQN0"/>
<dbReference type="EMBL" id="JASBNA010000005">
    <property type="protein sequence ID" value="KAK7691869.1"/>
    <property type="molecule type" value="Genomic_DNA"/>
</dbReference>
<dbReference type="Proteomes" id="UP001385951">
    <property type="component" value="Unassembled WGS sequence"/>
</dbReference>
<organism evidence="1 2">
    <name type="scientific">Cerrena zonata</name>
    <dbReference type="NCBI Taxonomy" id="2478898"/>
    <lineage>
        <taxon>Eukaryota</taxon>
        <taxon>Fungi</taxon>
        <taxon>Dikarya</taxon>
        <taxon>Basidiomycota</taxon>
        <taxon>Agaricomycotina</taxon>
        <taxon>Agaricomycetes</taxon>
        <taxon>Polyporales</taxon>
        <taxon>Cerrenaceae</taxon>
        <taxon>Cerrena</taxon>
    </lineage>
</organism>
<accession>A0AAW0GQN0</accession>
<protein>
    <submittedName>
        <fullName evidence="1">Uncharacterized protein</fullName>
    </submittedName>
</protein>